<feature type="non-terminal residue" evidence="1">
    <location>
        <position position="60"/>
    </location>
</feature>
<proteinExistence type="predicted"/>
<feature type="non-terminal residue" evidence="1">
    <location>
        <position position="1"/>
    </location>
</feature>
<dbReference type="Proteomes" id="UP000663823">
    <property type="component" value="Unassembled WGS sequence"/>
</dbReference>
<organism evidence="1 2">
    <name type="scientific">Rotaria sordida</name>
    <dbReference type="NCBI Taxonomy" id="392033"/>
    <lineage>
        <taxon>Eukaryota</taxon>
        <taxon>Metazoa</taxon>
        <taxon>Spiralia</taxon>
        <taxon>Gnathifera</taxon>
        <taxon>Rotifera</taxon>
        <taxon>Eurotatoria</taxon>
        <taxon>Bdelloidea</taxon>
        <taxon>Philodinida</taxon>
        <taxon>Philodinidae</taxon>
        <taxon>Rotaria</taxon>
    </lineage>
</organism>
<evidence type="ECO:0000313" key="2">
    <source>
        <dbReference type="Proteomes" id="UP000663823"/>
    </source>
</evidence>
<comment type="caution">
    <text evidence="1">The sequence shown here is derived from an EMBL/GenBank/DDBJ whole genome shotgun (WGS) entry which is preliminary data.</text>
</comment>
<evidence type="ECO:0000313" key="1">
    <source>
        <dbReference type="EMBL" id="CAF4255652.1"/>
    </source>
</evidence>
<name>A0A820EXT4_9BILA</name>
<accession>A0A820EXT4</accession>
<evidence type="ECO:0008006" key="3">
    <source>
        <dbReference type="Google" id="ProtNLM"/>
    </source>
</evidence>
<reference evidence="1" key="1">
    <citation type="submission" date="2021-02" db="EMBL/GenBank/DDBJ databases">
        <authorList>
            <person name="Nowell W R."/>
        </authorList>
    </citation>
    <scope>NUCLEOTIDE SEQUENCE</scope>
</reference>
<dbReference type="EMBL" id="CAJOAX010033569">
    <property type="protein sequence ID" value="CAF4255652.1"/>
    <property type="molecule type" value="Genomic_DNA"/>
</dbReference>
<dbReference type="AlphaFoldDB" id="A0A820EXT4"/>
<protein>
    <recommendedName>
        <fullName evidence="3">VWFA domain-containing protein</fullName>
    </recommendedName>
</protein>
<gene>
    <name evidence="1" type="ORF">OTI717_LOCUS40583</name>
</gene>
<sequence length="60" mass="7160">YSNQVDLNSLQETHDERMRKFQYLVDRYEINRDFATRLRGLEGYEIVFIVDDSGSMNTPL</sequence>